<feature type="compositionally biased region" description="Polar residues" evidence="1">
    <location>
        <begin position="9"/>
        <end position="21"/>
    </location>
</feature>
<proteinExistence type="evidence at transcript level"/>
<evidence type="ECO:0000256" key="1">
    <source>
        <dbReference type="SAM" id="MobiDB-lite"/>
    </source>
</evidence>
<sequence>MPDKDEPDSPTSHSPLSGGSTWDSETAAIGAECLVDIFICFFDVVRSQLPGVVSILTGFIRSPIQGPASTGVATLLHLAGELGSRLSQDEWREILLAQKETTASTLPSFVKVLRTMNDIEIPNTSQSYADMEWILTVDRSMIILTKIICKLQHMWSQE</sequence>
<feature type="region of interest" description="Disordered" evidence="1">
    <location>
        <begin position="1"/>
        <end position="21"/>
    </location>
</feature>
<dbReference type="EMBL" id="GADI01006032">
    <property type="protein sequence ID" value="JAA67776.1"/>
    <property type="molecule type" value="mRNA"/>
</dbReference>
<name>A0A0K8R9M0_IXORI</name>
<dbReference type="AlphaFoldDB" id="A0A0K8R9M0"/>
<accession>A0A0K8R9M0</accession>
<evidence type="ECO:0000313" key="2">
    <source>
        <dbReference type="EMBL" id="JAA67776.1"/>
    </source>
</evidence>
<organism evidence="2">
    <name type="scientific">Ixodes ricinus</name>
    <name type="common">Common tick</name>
    <name type="synonym">Acarus ricinus</name>
    <dbReference type="NCBI Taxonomy" id="34613"/>
    <lineage>
        <taxon>Eukaryota</taxon>
        <taxon>Metazoa</taxon>
        <taxon>Ecdysozoa</taxon>
        <taxon>Arthropoda</taxon>
        <taxon>Chelicerata</taxon>
        <taxon>Arachnida</taxon>
        <taxon>Acari</taxon>
        <taxon>Parasitiformes</taxon>
        <taxon>Ixodida</taxon>
        <taxon>Ixodoidea</taxon>
        <taxon>Ixodidae</taxon>
        <taxon>Ixodinae</taxon>
        <taxon>Ixodes</taxon>
    </lineage>
</organism>
<reference evidence="2" key="1">
    <citation type="submission" date="2012-12" db="EMBL/GenBank/DDBJ databases">
        <title>Identification and characterization of a phenylalanine ammonia-lyase gene family in Isatis indigotica Fort.</title>
        <authorList>
            <person name="Liu Q."/>
            <person name="Chen J."/>
            <person name="Zhou X."/>
            <person name="Di P."/>
            <person name="Xiao Y."/>
            <person name="Xuan H."/>
            <person name="Zhang L."/>
            <person name="Chen W."/>
        </authorList>
    </citation>
    <scope>NUCLEOTIDE SEQUENCE</scope>
    <source>
        <tissue evidence="2">Salivary gland</tissue>
    </source>
</reference>
<protein>
    <submittedName>
        <fullName evidence="2">Uncharacterized protein</fullName>
    </submittedName>
</protein>